<proteinExistence type="predicted"/>
<organism evidence="1 2">
    <name type="scientific">Maudiozyma barnettii</name>
    <dbReference type="NCBI Taxonomy" id="61262"/>
    <lineage>
        <taxon>Eukaryota</taxon>
        <taxon>Fungi</taxon>
        <taxon>Dikarya</taxon>
        <taxon>Ascomycota</taxon>
        <taxon>Saccharomycotina</taxon>
        <taxon>Saccharomycetes</taxon>
        <taxon>Saccharomycetales</taxon>
        <taxon>Saccharomycetaceae</taxon>
        <taxon>Maudiozyma</taxon>
    </lineage>
</organism>
<dbReference type="RefSeq" id="XP_041406158.1">
    <property type="nucleotide sequence ID" value="XM_041550224.1"/>
</dbReference>
<evidence type="ECO:0000313" key="1">
    <source>
        <dbReference type="EMBL" id="CAB4254314.1"/>
    </source>
</evidence>
<reference evidence="1 2" key="1">
    <citation type="submission" date="2020-05" db="EMBL/GenBank/DDBJ databases">
        <authorList>
            <person name="Casaregola S."/>
            <person name="Devillers H."/>
            <person name="Grondin C."/>
        </authorList>
    </citation>
    <scope>NUCLEOTIDE SEQUENCE [LARGE SCALE GENOMIC DNA]</scope>
    <source>
        <strain evidence="1 2">CLIB 1767</strain>
    </source>
</reference>
<sequence length="189" mass="20850">MSKNSKSFQNCAESEVPGYNDCPTFLFQVSNKKSSSSVNLSSSTTTLSSADNIITTKVRDISGNTKSAVSPPPLITKRKLSSQLDPNKNNDSNKINVLTKDELESRITELLAKESKLSEKEFIFYKNKVNNNIKKSLDNVSTVNTLSQIFGSIENDSTAAKRLLTQWMVSDTSIGTWCPAFIKIVDNIV</sequence>
<dbReference type="Proteomes" id="UP000644660">
    <property type="component" value="Unassembled WGS sequence"/>
</dbReference>
<dbReference type="AlphaFoldDB" id="A0A8H2VEV9"/>
<gene>
    <name evidence="1" type="ORF">KABA2_04S03432</name>
</gene>
<accession>A0A8H2VEV9</accession>
<protein>
    <submittedName>
        <fullName evidence="1">Uncharacterized protein</fullName>
    </submittedName>
</protein>
<evidence type="ECO:0000313" key="2">
    <source>
        <dbReference type="Proteomes" id="UP000644660"/>
    </source>
</evidence>
<dbReference type="GeneID" id="64857303"/>
<dbReference type="OrthoDB" id="4090463at2759"/>
<dbReference type="EMBL" id="CAEFZW010000004">
    <property type="protein sequence ID" value="CAB4254314.1"/>
    <property type="molecule type" value="Genomic_DNA"/>
</dbReference>
<keyword evidence="2" id="KW-1185">Reference proteome</keyword>
<name>A0A8H2VEV9_9SACH</name>
<comment type="caution">
    <text evidence="1">The sequence shown here is derived from an EMBL/GenBank/DDBJ whole genome shotgun (WGS) entry which is preliminary data.</text>
</comment>